<dbReference type="OrthoDB" id="496981at2759"/>
<dbReference type="SMART" id="SM00855">
    <property type="entry name" value="PGAM"/>
    <property type="match status" value="1"/>
</dbReference>
<reference evidence="2 3" key="1">
    <citation type="submission" date="2010-05" db="EMBL/GenBank/DDBJ databases">
        <title>The Genome Sequence of Thecamonas trahens ATCC 50062.</title>
        <authorList>
            <consortium name="The Broad Institute Genome Sequencing Platform"/>
            <person name="Russ C."/>
            <person name="Cuomo C."/>
            <person name="Shea T."/>
            <person name="Young S.K."/>
            <person name="Zeng Q."/>
            <person name="Koehrsen M."/>
            <person name="Haas B."/>
            <person name="Borodovsky M."/>
            <person name="Guigo R."/>
            <person name="Alvarado L."/>
            <person name="Berlin A."/>
            <person name="Bochicchio J."/>
            <person name="Borenstein D."/>
            <person name="Chapman S."/>
            <person name="Chen Z."/>
            <person name="Freedman E."/>
            <person name="Gellesch M."/>
            <person name="Goldberg J."/>
            <person name="Griggs A."/>
            <person name="Gujja S."/>
            <person name="Heilman E."/>
            <person name="Heiman D."/>
            <person name="Hepburn T."/>
            <person name="Howarth C."/>
            <person name="Jen D."/>
            <person name="Larson L."/>
            <person name="Mehta T."/>
            <person name="Park D."/>
            <person name="Pearson M."/>
            <person name="Roberts A."/>
            <person name="Saif S."/>
            <person name="Shenoy N."/>
            <person name="Sisk P."/>
            <person name="Stolte C."/>
            <person name="Sykes S."/>
            <person name="Thomson T."/>
            <person name="Walk T."/>
            <person name="White J."/>
            <person name="Yandava C."/>
            <person name="Burger G."/>
            <person name="Gray M.W."/>
            <person name="Holland P.W.H."/>
            <person name="King N."/>
            <person name="Lang F.B.F."/>
            <person name="Roger A.J."/>
            <person name="Ruiz-Trillo I."/>
            <person name="Lander E."/>
            <person name="Nusbaum C."/>
        </authorList>
    </citation>
    <scope>NUCLEOTIDE SEQUENCE [LARGE SCALE GENOMIC DNA]</scope>
    <source>
        <strain evidence="2 3">ATCC 50062</strain>
    </source>
</reference>
<dbReference type="Pfam" id="PF00300">
    <property type="entry name" value="His_Phos_1"/>
    <property type="match status" value="1"/>
</dbReference>
<dbReference type="AlphaFoldDB" id="A0A0L0DQS2"/>
<keyword evidence="3" id="KW-1185">Reference proteome</keyword>
<dbReference type="InterPro" id="IPR029033">
    <property type="entry name" value="His_PPase_superfam"/>
</dbReference>
<accession>A0A0L0DQS2</accession>
<feature type="compositionally biased region" description="Basic and acidic residues" evidence="1">
    <location>
        <begin position="120"/>
        <end position="135"/>
    </location>
</feature>
<feature type="region of interest" description="Disordered" evidence="1">
    <location>
        <begin position="101"/>
        <end position="135"/>
    </location>
</feature>
<dbReference type="InterPro" id="IPR013078">
    <property type="entry name" value="His_Pase_superF_clade-1"/>
</dbReference>
<dbReference type="RefSeq" id="XP_013761532.1">
    <property type="nucleotide sequence ID" value="XM_013906078.1"/>
</dbReference>
<evidence type="ECO:0000256" key="1">
    <source>
        <dbReference type="SAM" id="MobiDB-lite"/>
    </source>
</evidence>
<dbReference type="Gene3D" id="3.40.50.1240">
    <property type="entry name" value="Phosphoglycerate mutase-like"/>
    <property type="match status" value="1"/>
</dbReference>
<evidence type="ECO:0000313" key="2">
    <source>
        <dbReference type="EMBL" id="KNC54625.1"/>
    </source>
</evidence>
<feature type="region of interest" description="Disordered" evidence="1">
    <location>
        <begin position="36"/>
        <end position="64"/>
    </location>
</feature>
<protein>
    <submittedName>
        <fullName evidence="2">Phosphoglycerate mutase</fullName>
    </submittedName>
</protein>
<dbReference type="PANTHER" id="PTHR48100:SF1">
    <property type="entry name" value="HISTIDINE PHOSPHATASE FAMILY PROTEIN-RELATED"/>
    <property type="match status" value="1"/>
</dbReference>
<dbReference type="PANTHER" id="PTHR48100">
    <property type="entry name" value="BROAD-SPECIFICITY PHOSPHATASE YOR283W-RELATED"/>
    <property type="match status" value="1"/>
</dbReference>
<proteinExistence type="predicted"/>
<gene>
    <name evidence="2" type="ORF">AMSG_01479</name>
</gene>
<dbReference type="GO" id="GO:0005737">
    <property type="term" value="C:cytoplasm"/>
    <property type="evidence" value="ECO:0007669"/>
    <property type="project" value="TreeGrafter"/>
</dbReference>
<dbReference type="SUPFAM" id="SSF53254">
    <property type="entry name" value="Phosphoglycerate mutase-like"/>
    <property type="match status" value="1"/>
</dbReference>
<dbReference type="EMBL" id="GL349438">
    <property type="protein sequence ID" value="KNC54625.1"/>
    <property type="molecule type" value="Genomic_DNA"/>
</dbReference>
<name>A0A0L0DQS2_THETB</name>
<sequence length="360" mass="38853">MAANRSWVDEYRARDPLRVRNSPALESYTYSYEVEYSEEDDNEYGRYAGGGGGQDGRAARGERVEDDGSDISFYSDSLYYTTGVRGISLEPFDETLDKAARQARAAFEGRSDGDSDGDGDERRGTGGGRDRRLSLEADGSGRMEAVYVVRHGESTFNAWRTDWKTYAMCGCFSDPHLIDARLSANGEKQVAELRKAVFASAPSAAGWGTVRALATVDVVVVSPLTRALATAAALFAETSIRVLVSPLVTEAMDTECDIGRPLDVLADEFPHFDWSVAAEHAAALGARPDAWWPAPEHKESAAAVADRASLAHAWMQGLGAPRIALVSHSNFLKAFTKTTSKLPNAAAGVLTVAGFARLQQ</sequence>
<dbReference type="GO" id="GO:0016791">
    <property type="term" value="F:phosphatase activity"/>
    <property type="evidence" value="ECO:0007669"/>
    <property type="project" value="TreeGrafter"/>
</dbReference>
<organism evidence="2 3">
    <name type="scientific">Thecamonas trahens ATCC 50062</name>
    <dbReference type="NCBI Taxonomy" id="461836"/>
    <lineage>
        <taxon>Eukaryota</taxon>
        <taxon>Apusozoa</taxon>
        <taxon>Apusomonadida</taxon>
        <taxon>Apusomonadidae</taxon>
        <taxon>Thecamonas</taxon>
    </lineage>
</organism>
<dbReference type="GeneID" id="25561228"/>
<dbReference type="Proteomes" id="UP000054408">
    <property type="component" value="Unassembled WGS sequence"/>
</dbReference>
<dbReference type="InterPro" id="IPR050275">
    <property type="entry name" value="PGM_Phosphatase"/>
</dbReference>
<evidence type="ECO:0000313" key="3">
    <source>
        <dbReference type="Proteomes" id="UP000054408"/>
    </source>
</evidence>
<dbReference type="eggNOG" id="ENOG502S0EI">
    <property type="taxonomic scope" value="Eukaryota"/>
</dbReference>